<evidence type="ECO:0000313" key="2">
    <source>
        <dbReference type="EMBL" id="GII91201.1"/>
    </source>
</evidence>
<keyword evidence="3" id="KW-1185">Reference proteome</keyword>
<dbReference type="EMBL" id="BOOW01000008">
    <property type="protein sequence ID" value="GII91201.1"/>
    <property type="molecule type" value="Genomic_DNA"/>
</dbReference>
<feature type="compositionally biased region" description="Basic and acidic residues" evidence="1">
    <location>
        <begin position="78"/>
        <end position="88"/>
    </location>
</feature>
<reference evidence="2" key="1">
    <citation type="submission" date="2021-01" db="EMBL/GenBank/DDBJ databases">
        <title>Whole genome shotgun sequence of Sinosporangium siamense NBRC 109515.</title>
        <authorList>
            <person name="Komaki H."/>
            <person name="Tamura T."/>
        </authorList>
    </citation>
    <scope>NUCLEOTIDE SEQUENCE</scope>
    <source>
        <strain evidence="2">NBRC 109515</strain>
    </source>
</reference>
<dbReference type="AlphaFoldDB" id="A0A919V5S4"/>
<sequence length="88" mass="9189">MVGTEIPVVGEHDGVSAANSMQERSSGRSGRPAAYTSAGPRHTPRPSPAARRRSAEQAGNAKNSGTYAAIAAGNPWESQRKRAGRAEM</sequence>
<accession>A0A919V5S4</accession>
<name>A0A919V5S4_9ACTN</name>
<feature type="compositionally biased region" description="Polar residues" evidence="1">
    <location>
        <begin position="17"/>
        <end position="28"/>
    </location>
</feature>
<organism evidence="2 3">
    <name type="scientific">Sinosporangium siamense</name>
    <dbReference type="NCBI Taxonomy" id="1367973"/>
    <lineage>
        <taxon>Bacteria</taxon>
        <taxon>Bacillati</taxon>
        <taxon>Actinomycetota</taxon>
        <taxon>Actinomycetes</taxon>
        <taxon>Streptosporangiales</taxon>
        <taxon>Streptosporangiaceae</taxon>
        <taxon>Sinosporangium</taxon>
    </lineage>
</organism>
<proteinExistence type="predicted"/>
<comment type="caution">
    <text evidence="2">The sequence shown here is derived from an EMBL/GenBank/DDBJ whole genome shotgun (WGS) entry which is preliminary data.</text>
</comment>
<feature type="region of interest" description="Disordered" evidence="1">
    <location>
        <begin position="1"/>
        <end position="88"/>
    </location>
</feature>
<gene>
    <name evidence="2" type="ORF">Ssi02_14320</name>
</gene>
<protein>
    <submittedName>
        <fullName evidence="2">Uncharacterized protein</fullName>
    </submittedName>
</protein>
<dbReference type="Proteomes" id="UP000606172">
    <property type="component" value="Unassembled WGS sequence"/>
</dbReference>
<evidence type="ECO:0000313" key="3">
    <source>
        <dbReference type="Proteomes" id="UP000606172"/>
    </source>
</evidence>
<evidence type="ECO:0000256" key="1">
    <source>
        <dbReference type="SAM" id="MobiDB-lite"/>
    </source>
</evidence>